<sequence length="373" mass="43391">MNIGIDARLLERKITGIGRFLINLLENFPLYDKENKYFLFTYSTIKFNPEFYTNIPTIRGFLPQKIFSPIWCNFILPYYLKKHKIDLLFSANQVVPLIKVKNCKYISVVHDVIYKADPNFLPFIYRNYLKLFAHFSVKVSDLIITVSEYSKSDILKNYNIDPNKIKVVLQFPNPFFQPYQVGEDEKLELKKQFGISEKIVLYVGMIENRKNIQTILKVADRIKEFSPNISFVIVGKIGYGGEKIISEIQKRDNVIHLMNIDDYTLKKLYNISDVFLFPSFYEGFGYPPLEAMQSGLPVISSNNTSLKELIAEGGILCDPEDVNSIVRETIKLLTDKIHWENIRKAGIERSKKFSLEKSVREIIDIFNSIKKFN</sequence>
<dbReference type="PANTHER" id="PTHR46401:SF2">
    <property type="entry name" value="GLYCOSYLTRANSFERASE WBBK-RELATED"/>
    <property type="match status" value="1"/>
</dbReference>
<dbReference type="CDD" id="cd03809">
    <property type="entry name" value="GT4_MtfB-like"/>
    <property type="match status" value="1"/>
</dbReference>
<dbReference type="Gene3D" id="3.40.50.2000">
    <property type="entry name" value="Glycogen Phosphorylase B"/>
    <property type="match status" value="2"/>
</dbReference>
<dbReference type="AlphaFoldDB" id="A0A832G7X7"/>
<evidence type="ECO:0000259" key="3">
    <source>
        <dbReference type="Pfam" id="PF13439"/>
    </source>
</evidence>
<protein>
    <submittedName>
        <fullName evidence="4">Glycosyltransferase family 1 protein</fullName>
    </submittedName>
</protein>
<name>A0A832G7X7_9BACT</name>
<feature type="domain" description="Glycosyl transferase family 1" evidence="2">
    <location>
        <begin position="189"/>
        <end position="348"/>
    </location>
</feature>
<feature type="domain" description="Glycosyltransferase subfamily 4-like N-terminal" evidence="3">
    <location>
        <begin position="16"/>
        <end position="168"/>
    </location>
</feature>
<organism evidence="4">
    <name type="scientific">Ignavibacterium album</name>
    <dbReference type="NCBI Taxonomy" id="591197"/>
    <lineage>
        <taxon>Bacteria</taxon>
        <taxon>Pseudomonadati</taxon>
        <taxon>Ignavibacteriota</taxon>
        <taxon>Ignavibacteria</taxon>
        <taxon>Ignavibacteriales</taxon>
        <taxon>Ignavibacteriaceae</taxon>
        <taxon>Ignavibacterium</taxon>
    </lineage>
</organism>
<evidence type="ECO:0000256" key="1">
    <source>
        <dbReference type="ARBA" id="ARBA00022679"/>
    </source>
</evidence>
<evidence type="ECO:0000313" key="4">
    <source>
        <dbReference type="EMBL" id="HGT48958.1"/>
    </source>
</evidence>
<dbReference type="SUPFAM" id="SSF53756">
    <property type="entry name" value="UDP-Glycosyltransferase/glycogen phosphorylase"/>
    <property type="match status" value="1"/>
</dbReference>
<dbReference type="EMBL" id="DSVI01000020">
    <property type="protein sequence ID" value="HGT48958.1"/>
    <property type="molecule type" value="Genomic_DNA"/>
</dbReference>
<accession>A0A832G7X7</accession>
<keyword evidence="1 4" id="KW-0808">Transferase</keyword>
<dbReference type="Pfam" id="PF00534">
    <property type="entry name" value="Glycos_transf_1"/>
    <property type="match status" value="1"/>
</dbReference>
<dbReference type="GO" id="GO:0016757">
    <property type="term" value="F:glycosyltransferase activity"/>
    <property type="evidence" value="ECO:0007669"/>
    <property type="project" value="InterPro"/>
</dbReference>
<reference evidence="4" key="1">
    <citation type="journal article" date="2020" name="mSystems">
        <title>Genome- and Community-Level Interaction Insights into Carbon Utilization and Element Cycling Functions of Hydrothermarchaeota in Hydrothermal Sediment.</title>
        <authorList>
            <person name="Zhou Z."/>
            <person name="Liu Y."/>
            <person name="Xu W."/>
            <person name="Pan J."/>
            <person name="Luo Z.H."/>
            <person name="Li M."/>
        </authorList>
    </citation>
    <scope>NUCLEOTIDE SEQUENCE [LARGE SCALE GENOMIC DNA]</scope>
    <source>
        <strain evidence="4">SpSt-500</strain>
    </source>
</reference>
<proteinExistence type="predicted"/>
<dbReference type="InterPro" id="IPR028098">
    <property type="entry name" value="Glyco_trans_4-like_N"/>
</dbReference>
<evidence type="ECO:0000259" key="2">
    <source>
        <dbReference type="Pfam" id="PF00534"/>
    </source>
</evidence>
<gene>
    <name evidence="4" type="ORF">ENS56_13055</name>
</gene>
<comment type="caution">
    <text evidence="4">The sequence shown here is derived from an EMBL/GenBank/DDBJ whole genome shotgun (WGS) entry which is preliminary data.</text>
</comment>
<dbReference type="Pfam" id="PF13439">
    <property type="entry name" value="Glyco_transf_4"/>
    <property type="match status" value="1"/>
</dbReference>
<dbReference type="PANTHER" id="PTHR46401">
    <property type="entry name" value="GLYCOSYLTRANSFERASE WBBK-RELATED"/>
    <property type="match status" value="1"/>
</dbReference>
<dbReference type="InterPro" id="IPR001296">
    <property type="entry name" value="Glyco_trans_1"/>
</dbReference>